<dbReference type="InterPro" id="IPR036388">
    <property type="entry name" value="WH-like_DNA-bd_sf"/>
</dbReference>
<comment type="caution">
    <text evidence="6">The sequence shown here is derived from an EMBL/GenBank/DDBJ whole genome shotgun (WGS) entry which is preliminary data.</text>
</comment>
<evidence type="ECO:0000256" key="1">
    <source>
        <dbReference type="ARBA" id="ARBA00009437"/>
    </source>
</evidence>
<evidence type="ECO:0000259" key="5">
    <source>
        <dbReference type="PROSITE" id="PS50931"/>
    </source>
</evidence>
<sequence>MTTTNQAAKETTMDINQLRAFITVAHTRNLTRAAEKLFLSQPAVSAHIKALEADVGTTLFTRTNSGMSLTRAGEVLLPEAEALMQHKHRLEAFAQTLREDYVRHALLGLIHPIASGKVSRLTRSIIRREPAVQLHIQYGMSGEILSRLLAKRLHGGFFLGKIEQRTLQSIPLQNIAYSLVCHTDDEKKLRAGLPRSLNGYTWIEMSGVSGSHKNLQQFWHRHKLTPKKQIICDYPQAIIGLAADGIGLAMVPKHSAEAAQRQGSPIALIGEFEQQLPLHFVYLDEYGQDPALQLIRDAVLEVWETAEAV</sequence>
<keyword evidence="4" id="KW-0804">Transcription</keyword>
<reference evidence="6 7" key="1">
    <citation type="submission" date="2011-02" db="EMBL/GenBank/DDBJ databases">
        <authorList>
            <person name="Muzny D."/>
            <person name="Qin X."/>
            <person name="Deng J."/>
            <person name="Jiang H."/>
            <person name="Liu Y."/>
            <person name="Qu J."/>
            <person name="Song X.-Z."/>
            <person name="Zhang L."/>
            <person name="Thornton R."/>
            <person name="Coyle M."/>
            <person name="Francisco L."/>
            <person name="Jackson L."/>
            <person name="Javaid M."/>
            <person name="Korchina V."/>
            <person name="Kovar C."/>
            <person name="Mata R."/>
            <person name="Mathew T."/>
            <person name="Ngo R."/>
            <person name="Nguyen L."/>
            <person name="Nguyen N."/>
            <person name="Okwuonu G."/>
            <person name="Ongeri F."/>
            <person name="Pham C."/>
            <person name="Simmons D."/>
            <person name="Wilczek-Boney K."/>
            <person name="Hale W."/>
            <person name="Jakkamsetti A."/>
            <person name="Pham P."/>
            <person name="Ruth R."/>
            <person name="San Lucas F."/>
            <person name="Warren J."/>
            <person name="Zhang J."/>
            <person name="Zhao Z."/>
            <person name="Zhou C."/>
            <person name="Zhu D."/>
            <person name="Lee S."/>
            <person name="Bess C."/>
            <person name="Blankenburg K."/>
            <person name="Forbes L."/>
            <person name="Fu Q."/>
            <person name="Gubbala S."/>
            <person name="Hirani K."/>
            <person name="Jayaseelan J.C."/>
            <person name="Lara F."/>
            <person name="Munidasa M."/>
            <person name="Palculict T."/>
            <person name="Patil S."/>
            <person name="Pu L.-L."/>
            <person name="Saada N."/>
            <person name="Tang L."/>
            <person name="Weissenberger G."/>
            <person name="Zhu Y."/>
            <person name="Hemphill L."/>
            <person name="Shang Y."/>
            <person name="Youmans B."/>
            <person name="Ayvaz T."/>
            <person name="Ross M."/>
            <person name="Santibanez J."/>
            <person name="Aqrawi P."/>
            <person name="Gross S."/>
            <person name="Joshi V."/>
            <person name="Fowler G."/>
            <person name="Nazareth L."/>
            <person name="Reid J."/>
            <person name="Worley K."/>
            <person name="Petrosino J."/>
            <person name="Highlander S."/>
            <person name="Gibbs R."/>
        </authorList>
    </citation>
    <scope>NUCLEOTIDE SEQUENCE [LARGE SCALE GENOMIC DNA]</scope>
    <source>
        <strain evidence="6 7">ATCC BAA-1200</strain>
    </source>
</reference>
<evidence type="ECO:0000313" key="7">
    <source>
        <dbReference type="Proteomes" id="UP000004105"/>
    </source>
</evidence>
<dbReference type="InterPro" id="IPR036390">
    <property type="entry name" value="WH_DNA-bd_sf"/>
</dbReference>
<dbReference type="AlphaFoldDB" id="F2B9Z7"/>
<feature type="domain" description="HTH lysR-type" evidence="5">
    <location>
        <begin position="13"/>
        <end position="70"/>
    </location>
</feature>
<dbReference type="PROSITE" id="PS50931">
    <property type="entry name" value="HTH_LYSR"/>
    <property type="match status" value="1"/>
</dbReference>
<evidence type="ECO:0000256" key="3">
    <source>
        <dbReference type="ARBA" id="ARBA00023125"/>
    </source>
</evidence>
<dbReference type="STRING" id="267212.GCA_001063965_00226"/>
<keyword evidence="7" id="KW-1185">Reference proteome</keyword>
<gene>
    <name evidence="6" type="ORF">HMPREF9123_0526</name>
</gene>
<dbReference type="Proteomes" id="UP000004105">
    <property type="component" value="Unassembled WGS sequence"/>
</dbReference>
<dbReference type="InterPro" id="IPR000847">
    <property type="entry name" value="LysR_HTH_N"/>
</dbReference>
<dbReference type="SUPFAM" id="SSF46785">
    <property type="entry name" value="Winged helix' DNA-binding domain"/>
    <property type="match status" value="1"/>
</dbReference>
<evidence type="ECO:0000256" key="4">
    <source>
        <dbReference type="ARBA" id="ARBA00023163"/>
    </source>
</evidence>
<dbReference type="FunFam" id="1.10.10.10:FF:000001">
    <property type="entry name" value="LysR family transcriptional regulator"/>
    <property type="match status" value="1"/>
</dbReference>
<keyword evidence="2" id="KW-0805">Transcription regulation</keyword>
<dbReference type="Pfam" id="PF00126">
    <property type="entry name" value="HTH_1"/>
    <property type="match status" value="1"/>
</dbReference>
<dbReference type="PRINTS" id="PR00039">
    <property type="entry name" value="HTHLYSR"/>
</dbReference>
<dbReference type="GO" id="GO:0003700">
    <property type="term" value="F:DNA-binding transcription factor activity"/>
    <property type="evidence" value="ECO:0007669"/>
    <property type="project" value="InterPro"/>
</dbReference>
<keyword evidence="3" id="KW-0238">DNA-binding</keyword>
<dbReference type="Gene3D" id="3.40.190.290">
    <property type="match status" value="1"/>
</dbReference>
<dbReference type="Pfam" id="PF03466">
    <property type="entry name" value="LysR_substrate"/>
    <property type="match status" value="1"/>
</dbReference>
<evidence type="ECO:0000313" key="6">
    <source>
        <dbReference type="EMBL" id="EGF11717.1"/>
    </source>
</evidence>
<name>F2B9Z7_9NEIS</name>
<dbReference type="PANTHER" id="PTHR30126:SF40">
    <property type="entry name" value="HTH-TYPE TRANSCRIPTIONAL REGULATOR GLTR"/>
    <property type="match status" value="1"/>
</dbReference>
<dbReference type="PANTHER" id="PTHR30126">
    <property type="entry name" value="HTH-TYPE TRANSCRIPTIONAL REGULATOR"/>
    <property type="match status" value="1"/>
</dbReference>
<dbReference type="InterPro" id="IPR005119">
    <property type="entry name" value="LysR_subst-bd"/>
</dbReference>
<comment type="similarity">
    <text evidence="1">Belongs to the LysR transcriptional regulatory family.</text>
</comment>
<dbReference type="HOGENOM" id="CLU_039613_6_1_4"/>
<accession>F2B9Z7</accession>
<organism evidence="6 7">
    <name type="scientific">Neisseria bacilliformis ATCC BAA-1200</name>
    <dbReference type="NCBI Taxonomy" id="888742"/>
    <lineage>
        <taxon>Bacteria</taxon>
        <taxon>Pseudomonadati</taxon>
        <taxon>Pseudomonadota</taxon>
        <taxon>Betaproteobacteria</taxon>
        <taxon>Neisseriales</taxon>
        <taxon>Neisseriaceae</taxon>
        <taxon>Neisseria</taxon>
    </lineage>
</organism>
<proteinExistence type="inferred from homology"/>
<protein>
    <submittedName>
        <fullName evidence="6">LysR family transcriptional regulator</fullName>
    </submittedName>
</protein>
<dbReference type="EMBL" id="AFAY01000010">
    <property type="protein sequence ID" value="EGF11717.1"/>
    <property type="molecule type" value="Genomic_DNA"/>
</dbReference>
<dbReference type="Gene3D" id="1.10.10.10">
    <property type="entry name" value="Winged helix-like DNA-binding domain superfamily/Winged helix DNA-binding domain"/>
    <property type="match status" value="1"/>
</dbReference>
<dbReference type="CDD" id="cd05466">
    <property type="entry name" value="PBP2_LTTR_substrate"/>
    <property type="match status" value="1"/>
</dbReference>
<dbReference type="SUPFAM" id="SSF53850">
    <property type="entry name" value="Periplasmic binding protein-like II"/>
    <property type="match status" value="1"/>
</dbReference>
<evidence type="ECO:0000256" key="2">
    <source>
        <dbReference type="ARBA" id="ARBA00023015"/>
    </source>
</evidence>
<dbReference type="GO" id="GO:0000976">
    <property type="term" value="F:transcription cis-regulatory region binding"/>
    <property type="evidence" value="ECO:0007669"/>
    <property type="project" value="TreeGrafter"/>
</dbReference>